<organism evidence="7 8">
    <name type="scientific">Georhizobium profundi</name>
    <dbReference type="NCBI Taxonomy" id="2341112"/>
    <lineage>
        <taxon>Bacteria</taxon>
        <taxon>Pseudomonadati</taxon>
        <taxon>Pseudomonadota</taxon>
        <taxon>Alphaproteobacteria</taxon>
        <taxon>Hyphomicrobiales</taxon>
        <taxon>Rhizobiaceae</taxon>
        <taxon>Georhizobium</taxon>
    </lineage>
</organism>
<dbReference type="Pfam" id="PF03739">
    <property type="entry name" value="LptF_LptG"/>
    <property type="match status" value="1"/>
</dbReference>
<keyword evidence="2" id="KW-1003">Cell membrane</keyword>
<dbReference type="OrthoDB" id="8477889at2"/>
<proteinExistence type="predicted"/>
<feature type="transmembrane region" description="Helical" evidence="6">
    <location>
        <begin position="12"/>
        <end position="30"/>
    </location>
</feature>
<evidence type="ECO:0000256" key="2">
    <source>
        <dbReference type="ARBA" id="ARBA00022475"/>
    </source>
</evidence>
<dbReference type="PANTHER" id="PTHR33529">
    <property type="entry name" value="SLR0882 PROTEIN-RELATED"/>
    <property type="match status" value="1"/>
</dbReference>
<dbReference type="InterPro" id="IPR030922">
    <property type="entry name" value="LptF"/>
</dbReference>
<evidence type="ECO:0000256" key="1">
    <source>
        <dbReference type="ARBA" id="ARBA00004651"/>
    </source>
</evidence>
<dbReference type="RefSeq" id="WP_126010766.1">
    <property type="nucleotide sequence ID" value="NZ_CP032509.1"/>
</dbReference>
<dbReference type="GO" id="GO:0043190">
    <property type="term" value="C:ATP-binding cassette (ABC) transporter complex"/>
    <property type="evidence" value="ECO:0007669"/>
    <property type="project" value="InterPro"/>
</dbReference>
<feature type="transmembrane region" description="Helical" evidence="6">
    <location>
        <begin position="334"/>
        <end position="357"/>
    </location>
</feature>
<sequence>MKLIEWYIFRRIATTFLGTLTAITAIVWIVQGLNRLNVATDSGSTIVSFLYVATLLIPSVIPLIMPFALLLATVQIFKAMNADSEMAVIKASGGPKRLIVMPVLILGLLAGAVSFILENGVTPYSRQEFRTFIEEVRANLLTSLLQEGTFQTIDNGLTVHIAERVRNGGFGGLFIADRRDPDQELTYFAREAAIAEDTEGRQLLLMRDGELHQRDTDSDAVSIVRFASYAFDLSAFAPAAGAYIVFPKDQTTPYLFNPDPENPRFQENPREFSAELHKRMTNWTLPVIMGLIGVLVAGEARTSREVNGTMTATALTLGVTYFLASYLLEDIAAQSAFGIALLYILPLTVGGLLLFLLAKDIRPALPRPVARLVELVSDRFVAISRRATAASVKSGAQN</sequence>
<evidence type="ECO:0000313" key="8">
    <source>
        <dbReference type="Proteomes" id="UP000268192"/>
    </source>
</evidence>
<name>A0A3Q8XRZ7_9HYPH</name>
<feature type="transmembrane region" description="Helical" evidence="6">
    <location>
        <begin position="280"/>
        <end position="298"/>
    </location>
</feature>
<keyword evidence="5 6" id="KW-0472">Membrane</keyword>
<evidence type="ECO:0000256" key="3">
    <source>
        <dbReference type="ARBA" id="ARBA00022692"/>
    </source>
</evidence>
<dbReference type="EMBL" id="CP032509">
    <property type="protein sequence ID" value="AZN72439.1"/>
    <property type="molecule type" value="Genomic_DNA"/>
</dbReference>
<dbReference type="InterPro" id="IPR005495">
    <property type="entry name" value="LptG/LptF_permease"/>
</dbReference>
<dbReference type="GO" id="GO:0055085">
    <property type="term" value="P:transmembrane transport"/>
    <property type="evidence" value="ECO:0007669"/>
    <property type="project" value="InterPro"/>
</dbReference>
<dbReference type="AlphaFoldDB" id="A0A3Q8XRZ7"/>
<dbReference type="KEGG" id="abaw:D5400_15230"/>
<keyword evidence="8" id="KW-1185">Reference proteome</keyword>
<reference evidence="7 8" key="1">
    <citation type="submission" date="2018-09" db="EMBL/GenBank/DDBJ databases">
        <title>Marinorhizobium profundi gen. nov., sp. nov., isolated from a deep-sea sediment sample from the New Britain Trench and proposal of Marinorhizobiaceae fam. nov. in the order Rhizobiales of the class Alphaproteobacteria.</title>
        <authorList>
            <person name="Cao J."/>
        </authorList>
    </citation>
    <scope>NUCLEOTIDE SEQUENCE [LARGE SCALE GENOMIC DNA]</scope>
    <source>
        <strain evidence="7 8">WS11</strain>
    </source>
</reference>
<keyword evidence="4 6" id="KW-1133">Transmembrane helix</keyword>
<dbReference type="PANTHER" id="PTHR33529:SF6">
    <property type="entry name" value="YJGP_YJGQ FAMILY PERMEASE"/>
    <property type="match status" value="1"/>
</dbReference>
<evidence type="ECO:0000313" key="7">
    <source>
        <dbReference type="EMBL" id="AZN72439.1"/>
    </source>
</evidence>
<feature type="transmembrane region" description="Helical" evidence="6">
    <location>
        <begin position="310"/>
        <end position="328"/>
    </location>
</feature>
<keyword evidence="3 6" id="KW-0812">Transmembrane</keyword>
<feature type="transmembrane region" description="Helical" evidence="6">
    <location>
        <begin position="98"/>
        <end position="117"/>
    </location>
</feature>
<comment type="subcellular location">
    <subcellularLocation>
        <location evidence="1">Cell membrane</location>
        <topology evidence="1">Multi-pass membrane protein</topology>
    </subcellularLocation>
</comment>
<evidence type="ECO:0000256" key="5">
    <source>
        <dbReference type="ARBA" id="ARBA00023136"/>
    </source>
</evidence>
<gene>
    <name evidence="7" type="primary">lptF</name>
    <name evidence="7" type="ORF">D5400_15230</name>
</gene>
<dbReference type="Proteomes" id="UP000268192">
    <property type="component" value="Chromosome"/>
</dbReference>
<evidence type="ECO:0000256" key="6">
    <source>
        <dbReference type="SAM" id="Phobius"/>
    </source>
</evidence>
<protein>
    <submittedName>
        <fullName evidence="7">LPS export ABC transporter permease LptF</fullName>
    </submittedName>
</protein>
<accession>A0A3Q8XRZ7</accession>
<feature type="transmembrane region" description="Helical" evidence="6">
    <location>
        <begin position="50"/>
        <end position="77"/>
    </location>
</feature>
<dbReference type="GO" id="GO:0015920">
    <property type="term" value="P:lipopolysaccharide transport"/>
    <property type="evidence" value="ECO:0007669"/>
    <property type="project" value="TreeGrafter"/>
</dbReference>
<evidence type="ECO:0000256" key="4">
    <source>
        <dbReference type="ARBA" id="ARBA00022989"/>
    </source>
</evidence>
<dbReference type="NCBIfam" id="TIGR04407">
    <property type="entry name" value="LptF_YjgP"/>
    <property type="match status" value="1"/>
</dbReference>